<name>A0ABT6ZHR4_9ACTN</name>
<feature type="domain" description="Transposase IS200-like" evidence="2">
    <location>
        <begin position="9"/>
        <end position="123"/>
    </location>
</feature>
<evidence type="ECO:0000313" key="3">
    <source>
        <dbReference type="EMBL" id="MDJ1128599.1"/>
    </source>
</evidence>
<comment type="caution">
    <text evidence="3">The sequence shown here is derived from an EMBL/GenBank/DDBJ whole genome shotgun (WGS) entry which is preliminary data.</text>
</comment>
<reference evidence="3" key="1">
    <citation type="submission" date="2023-05" db="EMBL/GenBank/DDBJ databases">
        <title>[olsenella] sp. nov., isolated from a pig farm feces dump.</title>
        <authorList>
            <person name="Chang Y.-H."/>
        </authorList>
    </citation>
    <scope>NUCLEOTIDE SEQUENCE</scope>
    <source>
        <strain evidence="3">YH-ols2217</strain>
    </source>
</reference>
<dbReference type="RefSeq" id="WP_283722693.1">
    <property type="nucleotide sequence ID" value="NZ_JASJEX010000001.1"/>
</dbReference>
<keyword evidence="4" id="KW-1185">Reference proteome</keyword>
<dbReference type="SUPFAM" id="SSF143422">
    <property type="entry name" value="Transposase IS200-like"/>
    <property type="match status" value="1"/>
</dbReference>
<accession>A0ABT6ZHR4</accession>
<dbReference type="InterPro" id="IPR002686">
    <property type="entry name" value="Transposase_17"/>
</dbReference>
<evidence type="ECO:0000259" key="2">
    <source>
        <dbReference type="SMART" id="SM01321"/>
    </source>
</evidence>
<dbReference type="PANTHER" id="PTHR34322">
    <property type="entry name" value="TRANSPOSASE, Y1_TNP DOMAIN-CONTAINING"/>
    <property type="match status" value="1"/>
</dbReference>
<dbReference type="EMBL" id="JASJEX010000001">
    <property type="protein sequence ID" value="MDJ1128599.1"/>
    <property type="molecule type" value="Genomic_DNA"/>
</dbReference>
<feature type="compositionally biased region" description="Basic and acidic residues" evidence="1">
    <location>
        <begin position="205"/>
        <end position="230"/>
    </location>
</feature>
<dbReference type="InterPro" id="IPR036515">
    <property type="entry name" value="Transposase_17_sf"/>
</dbReference>
<dbReference type="Proteomes" id="UP001431693">
    <property type="component" value="Unassembled WGS sequence"/>
</dbReference>
<feature type="region of interest" description="Disordered" evidence="1">
    <location>
        <begin position="205"/>
        <end position="256"/>
    </location>
</feature>
<dbReference type="Gene3D" id="3.30.70.1290">
    <property type="entry name" value="Transposase IS200-like"/>
    <property type="match status" value="1"/>
</dbReference>
<dbReference type="PANTHER" id="PTHR34322:SF2">
    <property type="entry name" value="TRANSPOSASE IS200-LIKE DOMAIN-CONTAINING PROTEIN"/>
    <property type="match status" value="1"/>
</dbReference>
<dbReference type="SMART" id="SM01321">
    <property type="entry name" value="Y1_Tnp"/>
    <property type="match status" value="1"/>
</dbReference>
<evidence type="ECO:0000313" key="4">
    <source>
        <dbReference type="Proteomes" id="UP001431693"/>
    </source>
</evidence>
<gene>
    <name evidence="3" type="ORF">QJ043_00665</name>
</gene>
<sequence length="256" mass="28425">MGRKPAALSNSGVYHIVFKGANAQDIFYGDDDRLEFLSRLQWVLGKYNASALAWALMDNHVHLVLDCGTTDPALLQHDLAGPYARSFNLRYGRVDPLFAERPFREGVEDQSYLYAVVRYVHWNRAVAGLAAGLEDRWTSYREVLAGEGIVDVARLLDVFGCVEEFVRFHESGLGGHDAPLARSDQGLLTDEQLIRYHERRWGGGELRDGGPVDESRAGRTHSRAEEDRRAQQAAAAGHGVERVQGEVGAPIRHATS</sequence>
<protein>
    <submittedName>
        <fullName evidence="3">Transposase</fullName>
    </submittedName>
</protein>
<evidence type="ECO:0000256" key="1">
    <source>
        <dbReference type="SAM" id="MobiDB-lite"/>
    </source>
</evidence>
<proteinExistence type="predicted"/>
<organism evidence="3 4">
    <name type="scientific">Kribbibacterium absianum</name>
    <dbReference type="NCBI Taxonomy" id="3044210"/>
    <lineage>
        <taxon>Bacteria</taxon>
        <taxon>Bacillati</taxon>
        <taxon>Actinomycetota</taxon>
        <taxon>Coriobacteriia</taxon>
        <taxon>Coriobacteriales</taxon>
        <taxon>Kribbibacteriaceae</taxon>
        <taxon>Kribbibacterium</taxon>
    </lineage>
</organism>
<dbReference type="Pfam" id="PF01797">
    <property type="entry name" value="Y1_Tnp"/>
    <property type="match status" value="1"/>
</dbReference>